<dbReference type="Proteomes" id="UP000613840">
    <property type="component" value="Unassembled WGS sequence"/>
</dbReference>
<dbReference type="InterPro" id="IPR003848">
    <property type="entry name" value="DUF218"/>
</dbReference>
<dbReference type="PANTHER" id="PTHR30336">
    <property type="entry name" value="INNER MEMBRANE PROTEIN, PROBABLE PERMEASE"/>
    <property type="match status" value="1"/>
</dbReference>
<organism evidence="2 3">
    <name type="scientific">Microlunatus endophyticus</name>
    <dbReference type="NCBI Taxonomy" id="1716077"/>
    <lineage>
        <taxon>Bacteria</taxon>
        <taxon>Bacillati</taxon>
        <taxon>Actinomycetota</taxon>
        <taxon>Actinomycetes</taxon>
        <taxon>Propionibacteriales</taxon>
        <taxon>Propionibacteriaceae</taxon>
        <taxon>Microlunatus</taxon>
    </lineage>
</organism>
<evidence type="ECO:0000313" key="2">
    <source>
        <dbReference type="EMBL" id="GGL65530.1"/>
    </source>
</evidence>
<dbReference type="EMBL" id="BMMZ01000005">
    <property type="protein sequence ID" value="GGL65530.1"/>
    <property type="molecule type" value="Genomic_DNA"/>
</dbReference>
<sequence length="210" mass="22695">MLAAGAGVAPAVPSVLYIRRLASGHIYPVDRVPGTPVGIVFGALTYADGTPSSFLRGRLDLGLELLRRKKIDSILVSGDHDAEFYDETAAMRDYLVDHGVPANRIIVDPYGFDTYDTVVRARDVYGAVAATMITQSYHLPRAVATARAVGLDAVGVGDTSVRVRRIAWTKGLIRDQLACVKTVYDLATKRRPMQEGSARLPDRVAPLTAD</sequence>
<dbReference type="InterPro" id="IPR051599">
    <property type="entry name" value="Cell_Envelope_Assoc"/>
</dbReference>
<feature type="domain" description="DUF218" evidence="1">
    <location>
        <begin position="39"/>
        <end position="154"/>
    </location>
</feature>
<dbReference type="AlphaFoldDB" id="A0A917S9Q2"/>
<proteinExistence type="predicted"/>
<accession>A0A917S9Q2</accession>
<dbReference type="PANTHER" id="PTHR30336:SF6">
    <property type="entry name" value="INTEGRAL MEMBRANE PROTEIN"/>
    <property type="match status" value="1"/>
</dbReference>
<reference evidence="2" key="2">
    <citation type="submission" date="2020-09" db="EMBL/GenBank/DDBJ databases">
        <authorList>
            <person name="Sun Q."/>
            <person name="Zhou Y."/>
        </authorList>
    </citation>
    <scope>NUCLEOTIDE SEQUENCE</scope>
    <source>
        <strain evidence="2">CGMCC 4.7306</strain>
    </source>
</reference>
<evidence type="ECO:0000313" key="3">
    <source>
        <dbReference type="Proteomes" id="UP000613840"/>
    </source>
</evidence>
<comment type="caution">
    <text evidence="2">The sequence shown here is derived from an EMBL/GenBank/DDBJ whole genome shotgun (WGS) entry which is preliminary data.</text>
</comment>
<keyword evidence="3" id="KW-1185">Reference proteome</keyword>
<dbReference type="CDD" id="cd06259">
    <property type="entry name" value="YdcF-like"/>
    <property type="match status" value="1"/>
</dbReference>
<reference evidence="2" key="1">
    <citation type="journal article" date="2014" name="Int. J. Syst. Evol. Microbiol.">
        <title>Complete genome sequence of Corynebacterium casei LMG S-19264T (=DSM 44701T), isolated from a smear-ripened cheese.</title>
        <authorList>
            <consortium name="US DOE Joint Genome Institute (JGI-PGF)"/>
            <person name="Walter F."/>
            <person name="Albersmeier A."/>
            <person name="Kalinowski J."/>
            <person name="Ruckert C."/>
        </authorList>
    </citation>
    <scope>NUCLEOTIDE SEQUENCE</scope>
    <source>
        <strain evidence="2">CGMCC 4.7306</strain>
    </source>
</reference>
<name>A0A917S9Q2_9ACTN</name>
<dbReference type="Pfam" id="PF02698">
    <property type="entry name" value="DUF218"/>
    <property type="match status" value="1"/>
</dbReference>
<protein>
    <recommendedName>
        <fullName evidence="1">DUF218 domain-containing protein</fullName>
    </recommendedName>
</protein>
<gene>
    <name evidence="2" type="ORF">GCM10011575_24920</name>
</gene>
<dbReference type="GO" id="GO:0005886">
    <property type="term" value="C:plasma membrane"/>
    <property type="evidence" value="ECO:0007669"/>
    <property type="project" value="TreeGrafter"/>
</dbReference>
<evidence type="ECO:0000259" key="1">
    <source>
        <dbReference type="Pfam" id="PF02698"/>
    </source>
</evidence>